<dbReference type="InterPro" id="IPR012910">
    <property type="entry name" value="Plug_dom"/>
</dbReference>
<protein>
    <submittedName>
        <fullName evidence="3">TonB-dependent receptor SusC</fullName>
    </submittedName>
</protein>
<dbReference type="InterPro" id="IPR037066">
    <property type="entry name" value="Plug_dom_sf"/>
</dbReference>
<evidence type="ECO:0000313" key="3">
    <source>
        <dbReference type="EMBL" id="SCM58779.1"/>
    </source>
</evidence>
<dbReference type="EMBL" id="LT608328">
    <property type="protein sequence ID" value="SCM58779.1"/>
    <property type="molecule type" value="Genomic_DNA"/>
</dbReference>
<keyword evidence="1" id="KW-0813">Transport</keyword>
<keyword evidence="4" id="KW-1185">Reference proteome</keyword>
<dbReference type="PROSITE" id="PS52016">
    <property type="entry name" value="TONB_DEPENDENT_REC_3"/>
    <property type="match status" value="1"/>
</dbReference>
<keyword evidence="1" id="KW-0998">Cell outer membrane</keyword>
<dbReference type="SUPFAM" id="SSF56935">
    <property type="entry name" value="Porins"/>
    <property type="match status" value="1"/>
</dbReference>
<dbReference type="KEGG" id="pmuc:ING2E5A_1964"/>
<dbReference type="RefSeq" id="WP_071137194.1">
    <property type="nucleotide sequence ID" value="NZ_LT608328.1"/>
</dbReference>
<gene>
    <name evidence="3" type="primary">susC49</name>
    <name evidence="3" type="ORF">ING2E5A_1964</name>
</gene>
<reference evidence="3 4" key="1">
    <citation type="submission" date="2016-08" db="EMBL/GenBank/DDBJ databases">
        <authorList>
            <person name="Seilhamer J.J."/>
        </authorList>
    </citation>
    <scope>NUCLEOTIDE SEQUENCE [LARGE SCALE GENOMIC DNA]</scope>
    <source>
        <strain evidence="3">ING2-E5A</strain>
    </source>
</reference>
<dbReference type="InterPro" id="IPR039426">
    <property type="entry name" value="TonB-dep_rcpt-like"/>
</dbReference>
<proteinExistence type="inferred from homology"/>
<dbReference type="STRING" id="1642646.ING2E5A_1964"/>
<keyword evidence="3" id="KW-0675">Receptor</keyword>
<accession>A0A1G4G8G2</accession>
<comment type="similarity">
    <text evidence="1">Belongs to the TonB-dependent receptor family.</text>
</comment>
<dbReference type="Proteomes" id="UP000178485">
    <property type="component" value="Chromosome i"/>
</dbReference>
<dbReference type="AlphaFoldDB" id="A0A1G4G8G2"/>
<sequence length="994" mass="112410">MKKNILFILFIFITQVLPAQDNKSRIRVTDKNDRPLSHVVVKIEGNQLESFVTDADGYVDLPAVKGDKLLLSRFNQSQTTVELTDHEATIRLQDNYLLLDLGYDIKTTNEESAAAIGGISSEELESSHSRNVLKQLYGRIPGLLLYQGDTSPWNLTPDFYVRGRGSFSGNHTLILVDGVERDVTLLNSNEIESVVVMKDAASLSLHGNRGADGIINFITKRGGDHGMQIKTGYRASIDQAFRIPDMANAYVYSSALNEALRNDNLPQRYSENDLISMYNGEKKNLLPDVDWQAEMLRKNAYSNVADLELNGSTQRSRYYVYTNYTSHYGLLNNTDLNKDYSTQVTQHSLKVRSNLETYITPTTVARMNVMGRLMQYQQPATGLWLDGIYNVPSAAFPVRNGNEWVQNQMFANPLANKTARGYNVVLQRSLLGDITIDQNLDMLLPGLSAQIRLAYDNSADITDSKSKEYAYLQFLPVRGAAGNVEENTFTRYGNDTELFFSSWLSNQVMRTTFWSKIAYNKNIGKHQFEVSGIYGQIYARYAGANNSYMYRDYLAHLNYNYDNRYLLQGVLNISGSGKLPKNDKYRIYPALSAAWVLSNEDFFGSWSNLDYLKLRVSSGVTGMDRNLSYDMDKQFNGVGLSYIFVGNKMQNGLGEGALGSYLIEPEKELKNNIGLDMRLFKNLTIGLDAFYNHRKNIREASSSSISNVIGIGMTDISTGEVKNMGAEVSVGWSGKVNHFSYAVNSQVAFQKNEIVSISEEYVPYGYMSRKGKSVNALYGLIYDGLYQESDFQEGGMLKEGLVSSAFMQNLQPGDVKYKDLNDDGIINEYDYSYLTNSLPEIYFGTNIQMAYKEWSLFMNFQGVGKSTITTELESIYWPLYGNNKNVSVHYLRNRWTSDTPDAKYPRLTTLPNENNFRSSTLWTEKGDFLKLRDMELSYNIPARLFSNVAISECRVYISGTDLFSLDYLGIMDPEHISMYYPTTRSFSLGVNLVF</sequence>
<name>A0A1G4G8G2_9BACT</name>
<dbReference type="Gene3D" id="2.170.130.10">
    <property type="entry name" value="TonB-dependent receptor, plug domain"/>
    <property type="match status" value="1"/>
</dbReference>
<organism evidence="3 4">
    <name type="scientific">Petrimonas mucosa</name>
    <dbReference type="NCBI Taxonomy" id="1642646"/>
    <lineage>
        <taxon>Bacteria</taxon>
        <taxon>Pseudomonadati</taxon>
        <taxon>Bacteroidota</taxon>
        <taxon>Bacteroidia</taxon>
        <taxon>Bacteroidales</taxon>
        <taxon>Dysgonomonadaceae</taxon>
        <taxon>Petrimonas</taxon>
    </lineage>
</organism>
<evidence type="ECO:0000256" key="1">
    <source>
        <dbReference type="PROSITE-ProRule" id="PRU01360"/>
    </source>
</evidence>
<dbReference type="GO" id="GO:0009279">
    <property type="term" value="C:cell outer membrane"/>
    <property type="evidence" value="ECO:0007669"/>
    <property type="project" value="UniProtKB-SubCell"/>
</dbReference>
<evidence type="ECO:0000313" key="4">
    <source>
        <dbReference type="Proteomes" id="UP000178485"/>
    </source>
</evidence>
<keyword evidence="1" id="KW-0812">Transmembrane</keyword>
<evidence type="ECO:0000259" key="2">
    <source>
        <dbReference type="Pfam" id="PF07715"/>
    </source>
</evidence>
<feature type="domain" description="TonB-dependent receptor plug" evidence="2">
    <location>
        <begin position="110"/>
        <end position="213"/>
    </location>
</feature>
<dbReference type="NCBIfam" id="TIGR04056">
    <property type="entry name" value="OMP_RagA_SusC"/>
    <property type="match status" value="1"/>
</dbReference>
<dbReference type="InterPro" id="IPR023996">
    <property type="entry name" value="TonB-dep_OMP_SusC/RagA"/>
</dbReference>
<keyword evidence="1" id="KW-0472">Membrane</keyword>
<comment type="subcellular location">
    <subcellularLocation>
        <location evidence="1">Cell outer membrane</location>
        <topology evidence="1">Multi-pass membrane protein</topology>
    </subcellularLocation>
</comment>
<dbReference type="Pfam" id="PF07715">
    <property type="entry name" value="Plug"/>
    <property type="match status" value="1"/>
</dbReference>
<keyword evidence="1" id="KW-1134">Transmembrane beta strand</keyword>